<keyword evidence="2" id="KW-1185">Reference proteome</keyword>
<evidence type="ECO:0000313" key="1">
    <source>
        <dbReference type="EMBL" id="ABL78704.1"/>
    </source>
</evidence>
<dbReference type="HOGENOM" id="CLU_149114_0_0_2"/>
<dbReference type="AlphaFoldDB" id="A1RZS4"/>
<reference evidence="2" key="1">
    <citation type="journal article" date="2008" name="J. Bacteriol.">
        <title>Genome sequence of Thermofilum pendens reveals an exceptional loss of biosynthetic pathways without genome reduction.</title>
        <authorList>
            <person name="Anderson I."/>
            <person name="Rodriguez J."/>
            <person name="Susanti D."/>
            <person name="Porat I."/>
            <person name="Reich C."/>
            <person name="Ulrich L.E."/>
            <person name="Elkins J.G."/>
            <person name="Mavromatis K."/>
            <person name="Lykidis A."/>
            <person name="Kim E."/>
            <person name="Thompson L.S."/>
            <person name="Nolan M."/>
            <person name="Land M."/>
            <person name="Copeland A."/>
            <person name="Lapidus A."/>
            <person name="Lucas S."/>
            <person name="Detter C."/>
            <person name="Zhulin I.B."/>
            <person name="Olsen G.J."/>
            <person name="Whitman W."/>
            <person name="Mukhopadhyay B."/>
            <person name="Bristow J."/>
            <person name="Kyrpides N."/>
        </authorList>
    </citation>
    <scope>NUCLEOTIDE SEQUENCE [LARGE SCALE GENOMIC DNA]</scope>
    <source>
        <strain evidence="2">DSM 2475 / Hrk 5</strain>
    </source>
</reference>
<dbReference type="KEGG" id="tpe:Tpen_1306"/>
<dbReference type="STRING" id="368408.Tpen_1306"/>
<sequence>MGLWPPPGDAREEVFETAGGPLRVWVARRAARVHVVAGGAESREVDVVVSPLADEPLISDVLAGELEIAVEDFARGLWRFRWEPREVLRES</sequence>
<dbReference type="EMBL" id="CP000505">
    <property type="protein sequence ID" value="ABL78704.1"/>
    <property type="molecule type" value="Genomic_DNA"/>
</dbReference>
<name>A1RZS4_THEPD</name>
<dbReference type="Proteomes" id="UP000000641">
    <property type="component" value="Chromosome"/>
</dbReference>
<accession>A1RZS4</accession>
<proteinExistence type="predicted"/>
<dbReference type="eggNOG" id="arCOG04017">
    <property type="taxonomic scope" value="Archaea"/>
</dbReference>
<protein>
    <submittedName>
        <fullName evidence="1">Uncharacterized protein</fullName>
    </submittedName>
</protein>
<organism evidence="1 2">
    <name type="scientific">Thermofilum pendens (strain DSM 2475 / Hrk 5)</name>
    <dbReference type="NCBI Taxonomy" id="368408"/>
    <lineage>
        <taxon>Archaea</taxon>
        <taxon>Thermoproteota</taxon>
        <taxon>Thermoprotei</taxon>
        <taxon>Thermofilales</taxon>
        <taxon>Thermofilaceae</taxon>
        <taxon>Thermofilum</taxon>
    </lineage>
</organism>
<evidence type="ECO:0000313" key="2">
    <source>
        <dbReference type="Proteomes" id="UP000000641"/>
    </source>
</evidence>
<dbReference type="EnsemblBacteria" id="ABL78704">
    <property type="protein sequence ID" value="ABL78704"/>
    <property type="gene ID" value="Tpen_1306"/>
</dbReference>
<gene>
    <name evidence="1" type="ordered locus">Tpen_1306</name>
</gene>